<dbReference type="Proteomes" id="UP001596166">
    <property type="component" value="Unassembled WGS sequence"/>
</dbReference>
<dbReference type="SUPFAM" id="SSF51182">
    <property type="entry name" value="RmlC-like cupins"/>
    <property type="match status" value="1"/>
</dbReference>
<gene>
    <name evidence="1" type="ORF">ACFPMG_21630</name>
</gene>
<protein>
    <recommendedName>
        <fullName evidence="3">DUF4437 domain-containing protein</fullName>
    </recommendedName>
</protein>
<accession>A0ABW0GA63</accession>
<dbReference type="InterPro" id="IPR014710">
    <property type="entry name" value="RmlC-like_jellyroll"/>
</dbReference>
<dbReference type="InterPro" id="IPR011051">
    <property type="entry name" value="RmlC_Cupin_sf"/>
</dbReference>
<evidence type="ECO:0000313" key="1">
    <source>
        <dbReference type="EMBL" id="MFC5357616.1"/>
    </source>
</evidence>
<dbReference type="EMBL" id="JBHSLC010000049">
    <property type="protein sequence ID" value="MFC5357616.1"/>
    <property type="molecule type" value="Genomic_DNA"/>
</dbReference>
<proteinExistence type="predicted"/>
<name>A0ABW0GA63_9PROT</name>
<sequence>MPREVIEGRALAEFPVAEAVADYLDGAEARLLSRDEADGAFSAHVLAHADVGFEYPEGRTLELFVLTGSATANGQPVPRGFFVYLPPSGGGRSIRLHAGSTVFLATGERGIGSGSFEIVDPETKPWQVRTSSNEHASTGTTTNVVKYLRVDAENRNNFGIDVMWPGSGQDSAEWHTVADELFRLRGDLLLADPVTGEPLVSGPGSYCWRPAMSRHLPKYSHTGCVQIFRNRDWPADGGKGEMVYATAPDWDRHLAAYKAKFDTIDPVPGL</sequence>
<dbReference type="RefSeq" id="WP_376997252.1">
    <property type="nucleotide sequence ID" value="NZ_JBHSLC010000049.1"/>
</dbReference>
<organism evidence="1 2">
    <name type="scientific">Azospirillum himalayense</name>
    <dbReference type="NCBI Taxonomy" id="654847"/>
    <lineage>
        <taxon>Bacteria</taxon>
        <taxon>Pseudomonadati</taxon>
        <taxon>Pseudomonadota</taxon>
        <taxon>Alphaproteobacteria</taxon>
        <taxon>Rhodospirillales</taxon>
        <taxon>Azospirillaceae</taxon>
        <taxon>Azospirillum</taxon>
    </lineage>
</organism>
<evidence type="ECO:0008006" key="3">
    <source>
        <dbReference type="Google" id="ProtNLM"/>
    </source>
</evidence>
<keyword evidence="2" id="KW-1185">Reference proteome</keyword>
<evidence type="ECO:0000313" key="2">
    <source>
        <dbReference type="Proteomes" id="UP001596166"/>
    </source>
</evidence>
<dbReference type="Gene3D" id="2.60.120.10">
    <property type="entry name" value="Jelly Rolls"/>
    <property type="match status" value="1"/>
</dbReference>
<comment type="caution">
    <text evidence="1">The sequence shown here is derived from an EMBL/GenBank/DDBJ whole genome shotgun (WGS) entry which is preliminary data.</text>
</comment>
<reference evidence="2" key="1">
    <citation type="journal article" date="2019" name="Int. J. Syst. Evol. Microbiol.">
        <title>The Global Catalogue of Microorganisms (GCM) 10K type strain sequencing project: providing services to taxonomists for standard genome sequencing and annotation.</title>
        <authorList>
            <consortium name="The Broad Institute Genomics Platform"/>
            <consortium name="The Broad Institute Genome Sequencing Center for Infectious Disease"/>
            <person name="Wu L."/>
            <person name="Ma J."/>
        </authorList>
    </citation>
    <scope>NUCLEOTIDE SEQUENCE [LARGE SCALE GENOMIC DNA]</scope>
    <source>
        <strain evidence="2">CCUG 58760</strain>
    </source>
</reference>